<feature type="region of interest" description="Disordered" evidence="5">
    <location>
        <begin position="80"/>
        <end position="106"/>
    </location>
</feature>
<gene>
    <name evidence="6" type="ORF">MA16_Dca015911</name>
</gene>
<dbReference type="EMBL" id="KZ503374">
    <property type="protein sequence ID" value="PKU65200.1"/>
    <property type="molecule type" value="Genomic_DNA"/>
</dbReference>
<keyword evidence="7" id="KW-1185">Reference proteome</keyword>
<dbReference type="InterPro" id="IPR007811">
    <property type="entry name" value="RPC4"/>
</dbReference>
<keyword evidence="2" id="KW-0240">DNA-directed RNA polymerase</keyword>
<accession>A0A2I0VP69</accession>
<evidence type="ECO:0000256" key="2">
    <source>
        <dbReference type="ARBA" id="ARBA00022478"/>
    </source>
</evidence>
<dbReference type="GO" id="GO:0005666">
    <property type="term" value="C:RNA polymerase III complex"/>
    <property type="evidence" value="ECO:0007669"/>
    <property type="project" value="InterPro"/>
</dbReference>
<dbReference type="GO" id="GO:0003677">
    <property type="term" value="F:DNA binding"/>
    <property type="evidence" value="ECO:0007669"/>
    <property type="project" value="InterPro"/>
</dbReference>
<evidence type="ECO:0000313" key="7">
    <source>
        <dbReference type="Proteomes" id="UP000233837"/>
    </source>
</evidence>
<feature type="region of interest" description="Disordered" evidence="5">
    <location>
        <begin position="1"/>
        <end position="30"/>
    </location>
</feature>
<reference evidence="6 7" key="2">
    <citation type="journal article" date="2017" name="Nature">
        <title>The Apostasia genome and the evolution of orchids.</title>
        <authorList>
            <person name="Zhang G.Q."/>
            <person name="Liu K.W."/>
            <person name="Li Z."/>
            <person name="Lohaus R."/>
            <person name="Hsiao Y.Y."/>
            <person name="Niu S.C."/>
            <person name="Wang J.Y."/>
            <person name="Lin Y.C."/>
            <person name="Xu Q."/>
            <person name="Chen L.J."/>
            <person name="Yoshida K."/>
            <person name="Fujiwara S."/>
            <person name="Wang Z.W."/>
            <person name="Zhang Y.Q."/>
            <person name="Mitsuda N."/>
            <person name="Wang M."/>
            <person name="Liu G.H."/>
            <person name="Pecoraro L."/>
            <person name="Huang H.X."/>
            <person name="Xiao X.J."/>
            <person name="Lin M."/>
            <person name="Wu X.Y."/>
            <person name="Wu W.L."/>
            <person name="Chen Y.Y."/>
            <person name="Chang S.B."/>
            <person name="Sakamoto S."/>
            <person name="Ohme-Takagi M."/>
            <person name="Yagi M."/>
            <person name="Zeng S.J."/>
            <person name="Shen C.Y."/>
            <person name="Yeh C.M."/>
            <person name="Luo Y.B."/>
            <person name="Tsai W.C."/>
            <person name="Van de Peer Y."/>
            <person name="Liu Z.J."/>
        </authorList>
    </citation>
    <scope>NUCLEOTIDE SEQUENCE [LARGE SCALE GENOMIC DNA]</scope>
    <source>
        <tissue evidence="6">The whole plant</tissue>
    </source>
</reference>
<sequence>MKDGSDNGSGPPPIKLKFAPKIPVRKSPKPAVVKTDLSARTDDIVDRELLAKLSGAKSQDNGRRFKSDKKAVQDEVTFGYGNSSTQASSFVTPTAGTQSEDDPGLVSQPREYAEPWDYARSHYPTTLPLRRPYSGDPEVLDRLEFGEGGSAHLPIDEDKINAAQKLGLMETGDEPKMIFLQLPFDLPSAKPPDEEKGPGNKAADESSTACKLKDPPGGFMGKLLVYRSGKVTMKMGEVVFDVSPGIDTTFVEELVAVNAKERHYCVLGELNKHAVVTPDIDALLDDSDSDA</sequence>
<feature type="compositionally biased region" description="Basic and acidic residues" evidence="5">
    <location>
        <begin position="191"/>
        <end position="204"/>
    </location>
</feature>
<reference evidence="6 7" key="1">
    <citation type="journal article" date="2016" name="Sci. Rep.">
        <title>The Dendrobium catenatum Lindl. genome sequence provides insights into polysaccharide synthase, floral development and adaptive evolution.</title>
        <authorList>
            <person name="Zhang G.Q."/>
            <person name="Xu Q."/>
            <person name="Bian C."/>
            <person name="Tsai W.C."/>
            <person name="Yeh C.M."/>
            <person name="Liu K.W."/>
            <person name="Yoshida K."/>
            <person name="Zhang L.S."/>
            <person name="Chang S.B."/>
            <person name="Chen F."/>
            <person name="Shi Y."/>
            <person name="Su Y.Y."/>
            <person name="Zhang Y.Q."/>
            <person name="Chen L.J."/>
            <person name="Yin Y."/>
            <person name="Lin M."/>
            <person name="Huang H."/>
            <person name="Deng H."/>
            <person name="Wang Z.W."/>
            <person name="Zhu S.L."/>
            <person name="Zhao X."/>
            <person name="Deng C."/>
            <person name="Niu S.C."/>
            <person name="Huang J."/>
            <person name="Wang M."/>
            <person name="Liu G.H."/>
            <person name="Yang H.J."/>
            <person name="Xiao X.J."/>
            <person name="Hsiao Y.Y."/>
            <person name="Wu W.L."/>
            <person name="Chen Y.Y."/>
            <person name="Mitsuda N."/>
            <person name="Ohme-Takagi M."/>
            <person name="Luo Y.B."/>
            <person name="Van de Peer Y."/>
            <person name="Liu Z.J."/>
        </authorList>
    </citation>
    <scope>NUCLEOTIDE SEQUENCE [LARGE SCALE GENOMIC DNA]</scope>
    <source>
        <tissue evidence="6">The whole plant</tissue>
    </source>
</reference>
<evidence type="ECO:0008006" key="8">
    <source>
        <dbReference type="Google" id="ProtNLM"/>
    </source>
</evidence>
<protein>
    <recommendedName>
        <fullName evidence="8">DNA-directed RNA polymerase III subunit RPC4</fullName>
    </recommendedName>
</protein>
<feature type="region of interest" description="Disordered" evidence="5">
    <location>
        <begin position="185"/>
        <end position="211"/>
    </location>
</feature>
<dbReference type="PANTHER" id="PTHR13408:SF0">
    <property type="entry name" value="DNA-DIRECTED RNA POLYMERASE III SUBUNIT RPC4"/>
    <property type="match status" value="1"/>
</dbReference>
<dbReference type="STRING" id="906689.A0A2I0VP69"/>
<proteinExistence type="predicted"/>
<dbReference type="Proteomes" id="UP000233837">
    <property type="component" value="Unassembled WGS sequence"/>
</dbReference>
<keyword evidence="3" id="KW-0804">Transcription</keyword>
<evidence type="ECO:0000256" key="1">
    <source>
        <dbReference type="ARBA" id="ARBA00004123"/>
    </source>
</evidence>
<feature type="compositionally biased region" description="Polar residues" evidence="5">
    <location>
        <begin position="80"/>
        <end position="98"/>
    </location>
</feature>
<dbReference type="AlphaFoldDB" id="A0A2I0VP69"/>
<dbReference type="OrthoDB" id="747670at2759"/>
<name>A0A2I0VP69_9ASPA</name>
<dbReference type="GO" id="GO:0042797">
    <property type="term" value="P:tRNA transcription by RNA polymerase III"/>
    <property type="evidence" value="ECO:0007669"/>
    <property type="project" value="TreeGrafter"/>
</dbReference>
<evidence type="ECO:0000313" key="6">
    <source>
        <dbReference type="EMBL" id="PKU65200.1"/>
    </source>
</evidence>
<dbReference type="Pfam" id="PF05132">
    <property type="entry name" value="RNA_pol_Rpc4"/>
    <property type="match status" value="1"/>
</dbReference>
<evidence type="ECO:0000256" key="5">
    <source>
        <dbReference type="SAM" id="MobiDB-lite"/>
    </source>
</evidence>
<organism evidence="6 7">
    <name type="scientific">Dendrobium catenatum</name>
    <dbReference type="NCBI Taxonomy" id="906689"/>
    <lineage>
        <taxon>Eukaryota</taxon>
        <taxon>Viridiplantae</taxon>
        <taxon>Streptophyta</taxon>
        <taxon>Embryophyta</taxon>
        <taxon>Tracheophyta</taxon>
        <taxon>Spermatophyta</taxon>
        <taxon>Magnoliopsida</taxon>
        <taxon>Liliopsida</taxon>
        <taxon>Asparagales</taxon>
        <taxon>Orchidaceae</taxon>
        <taxon>Epidendroideae</taxon>
        <taxon>Malaxideae</taxon>
        <taxon>Dendrobiinae</taxon>
        <taxon>Dendrobium</taxon>
    </lineage>
</organism>
<comment type="subcellular location">
    <subcellularLocation>
        <location evidence="1">Nucleus</location>
    </subcellularLocation>
</comment>
<evidence type="ECO:0000256" key="4">
    <source>
        <dbReference type="ARBA" id="ARBA00023242"/>
    </source>
</evidence>
<keyword evidence="4" id="KW-0539">Nucleus</keyword>
<dbReference type="PANTHER" id="PTHR13408">
    <property type="entry name" value="DNA-DIRECTED RNA POLYMERASE III"/>
    <property type="match status" value="1"/>
</dbReference>
<evidence type="ECO:0000256" key="3">
    <source>
        <dbReference type="ARBA" id="ARBA00023163"/>
    </source>
</evidence>